<evidence type="ECO:0000256" key="7">
    <source>
        <dbReference type="RuleBase" id="RU366011"/>
    </source>
</evidence>
<dbReference type="SUPFAM" id="SSF52833">
    <property type="entry name" value="Thioredoxin-like"/>
    <property type="match status" value="1"/>
</dbReference>
<comment type="function">
    <text evidence="7">Thiol-specific peroxidase that catalyzes the reduction of hydrogen peroxide and organic hydroperoxides to water and alcohols, respectively. Plays a role in cell protection against oxidative stress by detoxifying peroxides.</text>
</comment>
<protein>
    <submittedName>
        <fullName evidence="10">Tsa family protein</fullName>
    </submittedName>
</protein>
<dbReference type="Pfam" id="PF08534">
    <property type="entry name" value="Redoxin"/>
    <property type="match status" value="1"/>
</dbReference>
<dbReference type="OrthoDB" id="1882547at2759"/>
<keyword evidence="11" id="KW-1185">Reference proteome</keyword>
<dbReference type="InterPro" id="IPR036249">
    <property type="entry name" value="Thioredoxin-like_sf"/>
</dbReference>
<dbReference type="GO" id="GO:0042744">
    <property type="term" value="P:hydrogen peroxide catabolic process"/>
    <property type="evidence" value="ECO:0007669"/>
    <property type="project" value="TreeGrafter"/>
</dbReference>
<proteinExistence type="inferred from homology"/>
<evidence type="ECO:0000256" key="8">
    <source>
        <dbReference type="SAM" id="MobiDB-lite"/>
    </source>
</evidence>
<keyword evidence="5 7" id="KW-0676">Redox-active center</keyword>
<dbReference type="EMBL" id="WWBZ02000082">
    <property type="protein sequence ID" value="KAF4301092.1"/>
    <property type="molecule type" value="Genomic_DNA"/>
</dbReference>
<feature type="compositionally biased region" description="Basic and acidic residues" evidence="8">
    <location>
        <begin position="17"/>
        <end position="29"/>
    </location>
</feature>
<dbReference type="CDD" id="cd03013">
    <property type="entry name" value="PRX5_like"/>
    <property type="match status" value="1"/>
</dbReference>
<evidence type="ECO:0000259" key="9">
    <source>
        <dbReference type="Pfam" id="PF08534"/>
    </source>
</evidence>
<comment type="similarity">
    <text evidence="1 7">Belongs to the peroxiredoxin family. Prx5 subfamily.</text>
</comment>
<dbReference type="GO" id="GO:0005739">
    <property type="term" value="C:mitochondrion"/>
    <property type="evidence" value="ECO:0007669"/>
    <property type="project" value="TreeGrafter"/>
</dbReference>
<keyword evidence="2 7" id="KW-0575">Peroxidase</keyword>
<evidence type="ECO:0000256" key="4">
    <source>
        <dbReference type="ARBA" id="ARBA00023002"/>
    </source>
</evidence>
<reference evidence="10" key="1">
    <citation type="submission" date="2020-04" db="EMBL/GenBank/DDBJ databases">
        <title>Genome Assembly and Annotation of Botryosphaeria dothidea sdau 11-99, a Latent Pathogen of Apple Fruit Ring Rot in China.</title>
        <authorList>
            <person name="Yu C."/>
            <person name="Diao Y."/>
            <person name="Lu Q."/>
            <person name="Zhao J."/>
            <person name="Cui S."/>
            <person name="Peng C."/>
            <person name="He B."/>
            <person name="Liu H."/>
        </authorList>
    </citation>
    <scope>NUCLEOTIDE SEQUENCE [LARGE SCALE GENOMIC DNA]</scope>
    <source>
        <strain evidence="10">Sdau11-99</strain>
    </source>
</reference>
<dbReference type="PANTHER" id="PTHR10430">
    <property type="entry name" value="PEROXIREDOXIN"/>
    <property type="match status" value="1"/>
</dbReference>
<name>A0A8H4N2T7_9PEZI</name>
<feature type="domain" description="Redoxin" evidence="9">
    <location>
        <begin position="180"/>
        <end position="329"/>
    </location>
</feature>
<accession>A0A8H4N2T7</accession>
<gene>
    <name evidence="10" type="ORF">GTA08_BOTSDO10776</name>
</gene>
<dbReference type="PANTHER" id="PTHR10430:SF39">
    <property type="entry name" value="PEROXISOMAL MEMBRANE ASSOCIATED PROTEIN 20"/>
    <property type="match status" value="1"/>
</dbReference>
<dbReference type="FunFam" id="3.40.30.10:FF:000159">
    <property type="entry name" value="Peroxiredoxin"/>
    <property type="match status" value="1"/>
</dbReference>
<dbReference type="GO" id="GO:0005777">
    <property type="term" value="C:peroxisome"/>
    <property type="evidence" value="ECO:0007669"/>
    <property type="project" value="TreeGrafter"/>
</dbReference>
<dbReference type="Proteomes" id="UP000572817">
    <property type="component" value="Unassembled WGS sequence"/>
</dbReference>
<evidence type="ECO:0000313" key="11">
    <source>
        <dbReference type="Proteomes" id="UP000572817"/>
    </source>
</evidence>
<evidence type="ECO:0000256" key="6">
    <source>
        <dbReference type="PIRSR" id="PIRSR637944-1"/>
    </source>
</evidence>
<keyword evidence="3 7" id="KW-0049">Antioxidant</keyword>
<dbReference type="GO" id="GO:0034599">
    <property type="term" value="P:cellular response to oxidative stress"/>
    <property type="evidence" value="ECO:0007669"/>
    <property type="project" value="InterPro"/>
</dbReference>
<feature type="region of interest" description="Disordered" evidence="8">
    <location>
        <begin position="1"/>
        <end position="31"/>
    </location>
</feature>
<dbReference type="InterPro" id="IPR037944">
    <property type="entry name" value="PRX5-like"/>
</dbReference>
<dbReference type="GO" id="GO:0045454">
    <property type="term" value="P:cell redox homeostasis"/>
    <property type="evidence" value="ECO:0007669"/>
    <property type="project" value="TreeGrafter"/>
</dbReference>
<comment type="caution">
    <text evidence="10">The sequence shown here is derived from an EMBL/GenBank/DDBJ whole genome shotgun (WGS) entry which is preliminary data.</text>
</comment>
<feature type="active site" description="Cysteine sulfenic acid (-SOH) intermediate" evidence="6">
    <location>
        <position position="221"/>
    </location>
</feature>
<sequence>MRWDARGTGDEAGDAAQRSEDSEVLRDEVGSENAGASYWRAAGGTRGALPDEHGLSFAAALWRASFGRGEDSTGWDAAGPWRMPPPLSSACILTSGVPPSCTARHLPAPASLARLVPSAIPGEARSAAPPALRDVHAPATPTPPALDTMLAARRIPSALPRLTRAPAAAFHASARAFVRVGDAVPDVELMEASPGNKISIAKELKGKGLIIGVPAAYSPACSSSHVPGYISHPKLANAGQVFVVSVNDPFVMKAWGDVLDPAGKSGIRFIADPAGAFTKALDLSFDSRAIFGNERSKRYALVVEDGKVKEAHVEPDKTGVNVSAADKVLG</sequence>
<evidence type="ECO:0000256" key="2">
    <source>
        <dbReference type="ARBA" id="ARBA00022559"/>
    </source>
</evidence>
<dbReference type="AlphaFoldDB" id="A0A8H4N2T7"/>
<dbReference type="GO" id="GO:0005829">
    <property type="term" value="C:cytosol"/>
    <property type="evidence" value="ECO:0007669"/>
    <property type="project" value="TreeGrafter"/>
</dbReference>
<dbReference type="GO" id="GO:0008379">
    <property type="term" value="F:thioredoxin peroxidase activity"/>
    <property type="evidence" value="ECO:0007669"/>
    <property type="project" value="InterPro"/>
</dbReference>
<keyword evidence="4 7" id="KW-0560">Oxidoreductase</keyword>
<dbReference type="InterPro" id="IPR013740">
    <property type="entry name" value="Redoxin"/>
</dbReference>
<dbReference type="Gene3D" id="3.40.30.10">
    <property type="entry name" value="Glutaredoxin"/>
    <property type="match status" value="1"/>
</dbReference>
<evidence type="ECO:0000256" key="5">
    <source>
        <dbReference type="ARBA" id="ARBA00023284"/>
    </source>
</evidence>
<organism evidence="10 11">
    <name type="scientific">Botryosphaeria dothidea</name>
    <dbReference type="NCBI Taxonomy" id="55169"/>
    <lineage>
        <taxon>Eukaryota</taxon>
        <taxon>Fungi</taxon>
        <taxon>Dikarya</taxon>
        <taxon>Ascomycota</taxon>
        <taxon>Pezizomycotina</taxon>
        <taxon>Dothideomycetes</taxon>
        <taxon>Dothideomycetes incertae sedis</taxon>
        <taxon>Botryosphaeriales</taxon>
        <taxon>Botryosphaeriaceae</taxon>
        <taxon>Botryosphaeria</taxon>
    </lineage>
</organism>
<evidence type="ECO:0000256" key="1">
    <source>
        <dbReference type="ARBA" id="ARBA00010505"/>
    </source>
</evidence>
<evidence type="ECO:0000256" key="3">
    <source>
        <dbReference type="ARBA" id="ARBA00022862"/>
    </source>
</evidence>
<evidence type="ECO:0000313" key="10">
    <source>
        <dbReference type="EMBL" id="KAF4301092.1"/>
    </source>
</evidence>